<dbReference type="EMBL" id="JAWDJT010000001">
    <property type="protein sequence ID" value="MDU0369061.1"/>
    <property type="molecule type" value="Genomic_DNA"/>
</dbReference>
<keyword evidence="6" id="KW-0472">Membrane</keyword>
<evidence type="ECO:0000313" key="10">
    <source>
        <dbReference type="Proteomes" id="UP001250698"/>
    </source>
</evidence>
<protein>
    <submittedName>
        <fullName evidence="9">TolC family protein</fullName>
    </submittedName>
</protein>
<evidence type="ECO:0000256" key="1">
    <source>
        <dbReference type="ARBA" id="ARBA00004442"/>
    </source>
</evidence>
<comment type="similarity">
    <text evidence="2">Belongs to the outer membrane factor (OMF) (TC 1.B.17) family.</text>
</comment>
<keyword evidence="4" id="KW-1134">Transmembrane beta strand</keyword>
<feature type="chain" id="PRO_5046118302" evidence="8">
    <location>
        <begin position="22"/>
        <end position="485"/>
    </location>
</feature>
<evidence type="ECO:0000256" key="3">
    <source>
        <dbReference type="ARBA" id="ARBA00022448"/>
    </source>
</evidence>
<keyword evidence="5" id="KW-0812">Transmembrane</keyword>
<keyword evidence="8" id="KW-0732">Signal</keyword>
<comment type="subcellular location">
    <subcellularLocation>
        <location evidence="1">Cell outer membrane</location>
    </subcellularLocation>
</comment>
<dbReference type="SUPFAM" id="SSF56954">
    <property type="entry name" value="Outer membrane efflux proteins (OEP)"/>
    <property type="match status" value="1"/>
</dbReference>
<sequence>MKPFMRLVAPLLGLLCQPAFAQTPPAPLSLHQVIELALTQSAAAQQTQTTRDKSYWQWRTYQANYRPQLGLQGTVPGFSRVITPVVQPDGTTDFRAVRINNSNLALTVSQNIGLTGGQVFVASEVQRFDDFNGRLKRYNNQPVSIGLTQPIGKFNSLKWDRQIEPLRYEESQRQYTEERETIAQRITELYFDVLEQQVNAEVAGQNVQANEELLRIGKERYRLGRLSQSDLLRLELNLLNARQARAQGQLDAQNAAVSLQSYTGLRADALRLAVPAPTPRLVVPAEQALVQARQNRSVVLAFRRRLLQAEREVALARGTTGLQAMLSANLGYVNQAGNLWDTYLALQNQQQVQLTFAMPLLDWGRQKSVTKTAELTRRQVQTDVAQEETSFELSVQVQATQLATLGEQLDLAARADSLAQQRYAIAQATYKVGRISLTDLTIALAEKDQARRAYIQALRAAWVAHYRIRALTLYDFERQQPLATR</sequence>
<keyword evidence="10" id="KW-1185">Reference proteome</keyword>
<dbReference type="Proteomes" id="UP001250698">
    <property type="component" value="Unassembled WGS sequence"/>
</dbReference>
<evidence type="ECO:0000313" key="9">
    <source>
        <dbReference type="EMBL" id="MDU0369061.1"/>
    </source>
</evidence>
<feature type="signal peptide" evidence="8">
    <location>
        <begin position="1"/>
        <end position="21"/>
    </location>
</feature>
<evidence type="ECO:0000256" key="7">
    <source>
        <dbReference type="ARBA" id="ARBA00023237"/>
    </source>
</evidence>
<evidence type="ECO:0000256" key="6">
    <source>
        <dbReference type="ARBA" id="ARBA00023136"/>
    </source>
</evidence>
<reference evidence="9 10" key="1">
    <citation type="submission" date="2023-10" db="EMBL/GenBank/DDBJ databases">
        <title>Hymenobacter endophyticus sp. nov., an isolate from the leaf tissues of wheat.</title>
        <authorList>
            <person name="Dai Y."/>
        </authorList>
    </citation>
    <scope>NUCLEOTIDE SEQUENCE [LARGE SCALE GENOMIC DNA]</scope>
    <source>
        <strain evidence="9 10">ZK17L-C2</strain>
    </source>
</reference>
<evidence type="ECO:0000256" key="4">
    <source>
        <dbReference type="ARBA" id="ARBA00022452"/>
    </source>
</evidence>
<dbReference type="PANTHER" id="PTHR30026:SF20">
    <property type="entry name" value="OUTER MEMBRANE PROTEIN TOLC"/>
    <property type="match status" value="1"/>
</dbReference>
<dbReference type="InterPro" id="IPR051906">
    <property type="entry name" value="TolC-like"/>
</dbReference>
<proteinExistence type="inferred from homology"/>
<dbReference type="PANTHER" id="PTHR30026">
    <property type="entry name" value="OUTER MEMBRANE PROTEIN TOLC"/>
    <property type="match status" value="1"/>
</dbReference>
<organism evidence="9 10">
    <name type="scientific">Hymenobacter endophyticus</name>
    <dbReference type="NCBI Taxonomy" id="3076335"/>
    <lineage>
        <taxon>Bacteria</taxon>
        <taxon>Pseudomonadati</taxon>
        <taxon>Bacteroidota</taxon>
        <taxon>Cytophagia</taxon>
        <taxon>Cytophagales</taxon>
        <taxon>Hymenobacteraceae</taxon>
        <taxon>Hymenobacter</taxon>
    </lineage>
</organism>
<dbReference type="Gene3D" id="1.20.1600.10">
    <property type="entry name" value="Outer membrane efflux proteins (OEP)"/>
    <property type="match status" value="2"/>
</dbReference>
<comment type="caution">
    <text evidence="9">The sequence shown here is derived from an EMBL/GenBank/DDBJ whole genome shotgun (WGS) entry which is preliminary data.</text>
</comment>
<keyword evidence="3" id="KW-0813">Transport</keyword>
<keyword evidence="7" id="KW-0998">Cell outer membrane</keyword>
<dbReference type="InterPro" id="IPR003423">
    <property type="entry name" value="OMP_efflux"/>
</dbReference>
<evidence type="ECO:0000256" key="5">
    <source>
        <dbReference type="ARBA" id="ARBA00022692"/>
    </source>
</evidence>
<name>A0ABU3TCG5_9BACT</name>
<dbReference type="RefSeq" id="WP_315996576.1">
    <property type="nucleotide sequence ID" value="NZ_JAWDJT010000001.1"/>
</dbReference>
<dbReference type="Pfam" id="PF02321">
    <property type="entry name" value="OEP"/>
    <property type="match status" value="2"/>
</dbReference>
<evidence type="ECO:0000256" key="8">
    <source>
        <dbReference type="SAM" id="SignalP"/>
    </source>
</evidence>
<gene>
    <name evidence="9" type="ORF">ROI90_01540</name>
</gene>
<accession>A0ABU3TCG5</accession>
<evidence type="ECO:0000256" key="2">
    <source>
        <dbReference type="ARBA" id="ARBA00007613"/>
    </source>
</evidence>